<keyword evidence="2 4" id="KW-0863">Zinc-finger</keyword>
<evidence type="ECO:0000256" key="3">
    <source>
        <dbReference type="ARBA" id="ARBA00022833"/>
    </source>
</evidence>
<accession>A0AAV3REE2</accession>
<dbReference type="Proteomes" id="UP001454036">
    <property type="component" value="Unassembled WGS sequence"/>
</dbReference>
<protein>
    <recommendedName>
        <fullName evidence="5">RING-type domain-containing protein</fullName>
    </recommendedName>
</protein>
<reference evidence="6 7" key="1">
    <citation type="submission" date="2024-01" db="EMBL/GenBank/DDBJ databases">
        <title>The complete chloroplast genome sequence of Lithospermum erythrorhizon: insights into the phylogenetic relationship among Boraginaceae species and the maternal lineages of purple gromwells.</title>
        <authorList>
            <person name="Okada T."/>
            <person name="Watanabe K."/>
        </authorList>
    </citation>
    <scope>NUCLEOTIDE SEQUENCE [LARGE SCALE GENOMIC DNA]</scope>
</reference>
<dbReference type="EMBL" id="BAABME010026593">
    <property type="protein sequence ID" value="GAA0174174.1"/>
    <property type="molecule type" value="Genomic_DNA"/>
</dbReference>
<comment type="caution">
    <text evidence="6">The sequence shown here is derived from an EMBL/GenBank/DDBJ whole genome shotgun (WGS) entry which is preliminary data.</text>
</comment>
<dbReference type="Pfam" id="PF00097">
    <property type="entry name" value="zf-C3HC4"/>
    <property type="match status" value="1"/>
</dbReference>
<feature type="domain" description="RING-type" evidence="5">
    <location>
        <begin position="30"/>
        <end position="72"/>
    </location>
</feature>
<dbReference type="PROSITE" id="PS50089">
    <property type="entry name" value="ZF_RING_2"/>
    <property type="match status" value="1"/>
</dbReference>
<evidence type="ECO:0000313" key="7">
    <source>
        <dbReference type="Proteomes" id="UP001454036"/>
    </source>
</evidence>
<evidence type="ECO:0000259" key="5">
    <source>
        <dbReference type="PROSITE" id="PS50089"/>
    </source>
</evidence>
<dbReference type="PROSITE" id="PS00518">
    <property type="entry name" value="ZF_RING_1"/>
    <property type="match status" value="1"/>
</dbReference>
<dbReference type="InterPro" id="IPR018957">
    <property type="entry name" value="Znf_C3HC4_RING-type"/>
</dbReference>
<name>A0AAV3REE2_LITER</name>
<sequence>MGNAWRKNQEQEANKAELVVEPQSDEKLTCEICIEPIETPNKKMRNKDLCSHHYCIECVITYIQTKLGDMCPKYHVRIQTAPIISTPSSLPPLFLPRF</sequence>
<organism evidence="6 7">
    <name type="scientific">Lithospermum erythrorhizon</name>
    <name type="common">Purple gromwell</name>
    <name type="synonym">Lithospermum officinale var. erythrorhizon</name>
    <dbReference type="NCBI Taxonomy" id="34254"/>
    <lineage>
        <taxon>Eukaryota</taxon>
        <taxon>Viridiplantae</taxon>
        <taxon>Streptophyta</taxon>
        <taxon>Embryophyta</taxon>
        <taxon>Tracheophyta</taxon>
        <taxon>Spermatophyta</taxon>
        <taxon>Magnoliopsida</taxon>
        <taxon>eudicotyledons</taxon>
        <taxon>Gunneridae</taxon>
        <taxon>Pentapetalae</taxon>
        <taxon>asterids</taxon>
        <taxon>lamiids</taxon>
        <taxon>Boraginales</taxon>
        <taxon>Boraginaceae</taxon>
        <taxon>Boraginoideae</taxon>
        <taxon>Lithospermeae</taxon>
        <taxon>Lithospermum</taxon>
    </lineage>
</organism>
<dbReference type="InterPro" id="IPR001841">
    <property type="entry name" value="Znf_RING"/>
</dbReference>
<dbReference type="SUPFAM" id="SSF57850">
    <property type="entry name" value="RING/U-box"/>
    <property type="match status" value="1"/>
</dbReference>
<keyword evidence="7" id="KW-1185">Reference proteome</keyword>
<dbReference type="Gene3D" id="3.30.40.10">
    <property type="entry name" value="Zinc/RING finger domain, C3HC4 (zinc finger)"/>
    <property type="match status" value="1"/>
</dbReference>
<dbReference type="InterPro" id="IPR013083">
    <property type="entry name" value="Znf_RING/FYVE/PHD"/>
</dbReference>
<keyword evidence="1" id="KW-0479">Metal-binding</keyword>
<dbReference type="AlphaFoldDB" id="A0AAV3REE2"/>
<gene>
    <name evidence="6" type="ORF">LIER_41674</name>
</gene>
<evidence type="ECO:0000313" key="6">
    <source>
        <dbReference type="EMBL" id="GAA0174174.1"/>
    </source>
</evidence>
<proteinExistence type="predicted"/>
<dbReference type="InterPro" id="IPR017907">
    <property type="entry name" value="Znf_RING_CS"/>
</dbReference>
<dbReference type="GO" id="GO:0008270">
    <property type="term" value="F:zinc ion binding"/>
    <property type="evidence" value="ECO:0007669"/>
    <property type="project" value="UniProtKB-KW"/>
</dbReference>
<evidence type="ECO:0000256" key="4">
    <source>
        <dbReference type="PROSITE-ProRule" id="PRU00175"/>
    </source>
</evidence>
<keyword evidence="3" id="KW-0862">Zinc</keyword>
<evidence type="ECO:0000256" key="2">
    <source>
        <dbReference type="ARBA" id="ARBA00022771"/>
    </source>
</evidence>
<evidence type="ECO:0000256" key="1">
    <source>
        <dbReference type="ARBA" id="ARBA00022723"/>
    </source>
</evidence>